<proteinExistence type="predicted"/>
<dbReference type="EMBL" id="LAZR01011303">
    <property type="protein sequence ID" value="KKM62400.1"/>
    <property type="molecule type" value="Genomic_DNA"/>
</dbReference>
<accession>A0A0F9LE02</accession>
<protein>
    <submittedName>
        <fullName evidence="1">Uncharacterized protein</fullName>
    </submittedName>
</protein>
<organism evidence="1">
    <name type="scientific">marine sediment metagenome</name>
    <dbReference type="NCBI Taxonomy" id="412755"/>
    <lineage>
        <taxon>unclassified sequences</taxon>
        <taxon>metagenomes</taxon>
        <taxon>ecological metagenomes</taxon>
    </lineage>
</organism>
<dbReference type="AlphaFoldDB" id="A0A0F9LE02"/>
<sequence>MNIDKRQVDWEEEFEDWDLMCPFCEGEGKITEDNQKNYTGNYDIGDWCDECTEGRFETYWNTVWDVGYMGGREAINEETVKKVIRGSGCLLLFNHEEDKWYLTLGGCGMDLTPHMCYAWLLIGFNWLPQEWTTSLSKDYRANLSEDAFKQVLDLAVETLESDISDCKTQIEKLRA</sequence>
<reference evidence="1" key="1">
    <citation type="journal article" date="2015" name="Nature">
        <title>Complex archaea that bridge the gap between prokaryotes and eukaryotes.</title>
        <authorList>
            <person name="Spang A."/>
            <person name="Saw J.H."/>
            <person name="Jorgensen S.L."/>
            <person name="Zaremba-Niedzwiedzka K."/>
            <person name="Martijn J."/>
            <person name="Lind A.E."/>
            <person name="van Eijk R."/>
            <person name="Schleper C."/>
            <person name="Guy L."/>
            <person name="Ettema T.J."/>
        </authorList>
    </citation>
    <scope>NUCLEOTIDE SEQUENCE</scope>
</reference>
<gene>
    <name evidence="1" type="ORF">LCGC14_1522160</name>
</gene>
<comment type="caution">
    <text evidence="1">The sequence shown here is derived from an EMBL/GenBank/DDBJ whole genome shotgun (WGS) entry which is preliminary data.</text>
</comment>
<name>A0A0F9LE02_9ZZZZ</name>
<evidence type="ECO:0000313" key="1">
    <source>
        <dbReference type="EMBL" id="KKM62400.1"/>
    </source>
</evidence>